<dbReference type="Pfam" id="PF04479">
    <property type="entry name" value="RTA1"/>
    <property type="match status" value="1"/>
</dbReference>
<gene>
    <name evidence="6" type="ORF">CFD26_107241</name>
</gene>
<dbReference type="AlphaFoldDB" id="A0A3R7GAT0"/>
<dbReference type="STRING" id="1245748.A0A3R7GAT0"/>
<evidence type="ECO:0000256" key="1">
    <source>
        <dbReference type="ARBA" id="ARBA00004141"/>
    </source>
</evidence>
<feature type="transmembrane region" description="Helical" evidence="5">
    <location>
        <begin position="92"/>
        <end position="117"/>
    </location>
</feature>
<accession>A0A3R7GAT0</accession>
<dbReference type="OrthoDB" id="3358017at2759"/>
<keyword evidence="2 5" id="KW-0812">Transmembrane</keyword>
<keyword evidence="3 5" id="KW-1133">Transmembrane helix</keyword>
<comment type="caution">
    <text evidence="6">The sequence shown here is derived from an EMBL/GenBank/DDBJ whole genome shotgun (WGS) entry which is preliminary data.</text>
</comment>
<name>A0A3R7GAT0_9EURO</name>
<dbReference type="Proteomes" id="UP000215289">
    <property type="component" value="Unassembled WGS sequence"/>
</dbReference>
<keyword evidence="7" id="KW-1185">Reference proteome</keyword>
<sequence length="235" mass="25855">MAVVFGSLAMGYLYHIVNHKAYFFAPFIIGLLSGYIARIFSHFDTTALGPYIIQTMLILIAPPLFTASIYMTLGRLILELDAEPASLIRGCWLTKIFVVGDIISFLLQCGGGGYMAAGTLDALETGEHIVIIGLAIQLLWFGFFILIASLFHWRALYTACMLILVRSVFRVIEFVQGNAGFIMSHGYLLYVFDAVLMALCGIVLGLIFPGSFVSCRRHGRRNIPEDAIALGSQLS</sequence>
<dbReference type="PANTHER" id="PTHR31465">
    <property type="entry name" value="PROTEIN RTA1-RELATED"/>
    <property type="match status" value="1"/>
</dbReference>
<dbReference type="GO" id="GO:0016020">
    <property type="term" value="C:membrane"/>
    <property type="evidence" value="ECO:0007669"/>
    <property type="project" value="UniProtKB-SubCell"/>
</dbReference>
<evidence type="ECO:0000256" key="2">
    <source>
        <dbReference type="ARBA" id="ARBA00022692"/>
    </source>
</evidence>
<evidence type="ECO:0000256" key="3">
    <source>
        <dbReference type="ARBA" id="ARBA00022989"/>
    </source>
</evidence>
<feature type="transmembrane region" description="Helical" evidence="5">
    <location>
        <begin position="52"/>
        <end position="71"/>
    </location>
</feature>
<organism evidence="6 7">
    <name type="scientific">Aspergillus turcosus</name>
    <dbReference type="NCBI Taxonomy" id="1245748"/>
    <lineage>
        <taxon>Eukaryota</taxon>
        <taxon>Fungi</taxon>
        <taxon>Dikarya</taxon>
        <taxon>Ascomycota</taxon>
        <taxon>Pezizomycotina</taxon>
        <taxon>Eurotiomycetes</taxon>
        <taxon>Eurotiomycetidae</taxon>
        <taxon>Eurotiales</taxon>
        <taxon>Aspergillaceae</taxon>
        <taxon>Aspergillus</taxon>
        <taxon>Aspergillus subgen. Fumigati</taxon>
    </lineage>
</organism>
<feature type="transmembrane region" description="Helical" evidence="5">
    <location>
        <begin position="129"/>
        <end position="148"/>
    </location>
</feature>
<evidence type="ECO:0000256" key="5">
    <source>
        <dbReference type="SAM" id="Phobius"/>
    </source>
</evidence>
<feature type="transmembrane region" description="Helical" evidence="5">
    <location>
        <begin position="187"/>
        <end position="213"/>
    </location>
</feature>
<reference evidence="6 7" key="1">
    <citation type="submission" date="2018-08" db="EMBL/GenBank/DDBJ databases">
        <title>Draft genome sequences of two Aspergillus turcosus clinical strains isolated from bronchoalveolar lavage fluid: one azole-susceptible and the other azole-resistant.</title>
        <authorList>
            <person name="Parent-Michaud M."/>
            <person name="Dufresne P.J."/>
            <person name="Fournier E."/>
            <person name="Martineau C."/>
            <person name="Moreira S."/>
            <person name="Perkins V."/>
            <person name="De Repentigny L."/>
            <person name="Dufresne S.F."/>
        </authorList>
    </citation>
    <scope>NUCLEOTIDE SEQUENCE [LARGE SCALE GENOMIC DNA]</scope>
    <source>
        <strain evidence="6">HMR AF 1038</strain>
    </source>
</reference>
<evidence type="ECO:0000256" key="4">
    <source>
        <dbReference type="ARBA" id="ARBA00023136"/>
    </source>
</evidence>
<protein>
    <submittedName>
        <fullName evidence="6">Uncharacterized protein</fullName>
    </submittedName>
</protein>
<dbReference type="InterPro" id="IPR007568">
    <property type="entry name" value="RTA1"/>
</dbReference>
<proteinExistence type="predicted"/>
<feature type="transmembrane region" description="Helical" evidence="5">
    <location>
        <begin position="155"/>
        <end position="175"/>
    </location>
</feature>
<dbReference type="EMBL" id="NIDN02000076">
    <property type="protein sequence ID" value="RLL97510.1"/>
    <property type="molecule type" value="Genomic_DNA"/>
</dbReference>
<feature type="transmembrane region" description="Helical" evidence="5">
    <location>
        <begin position="21"/>
        <end position="40"/>
    </location>
</feature>
<evidence type="ECO:0000313" key="7">
    <source>
        <dbReference type="Proteomes" id="UP000215289"/>
    </source>
</evidence>
<evidence type="ECO:0000313" key="6">
    <source>
        <dbReference type="EMBL" id="RLL97510.1"/>
    </source>
</evidence>
<keyword evidence="4 5" id="KW-0472">Membrane</keyword>
<dbReference type="PANTHER" id="PTHR31465:SF31">
    <property type="entry name" value="DOMAIN PROTEIN, PUTATIVE (AFU_ORTHOLOGUE AFUA_6G09550)-RELATED"/>
    <property type="match status" value="1"/>
</dbReference>
<comment type="subcellular location">
    <subcellularLocation>
        <location evidence="1">Membrane</location>
        <topology evidence="1">Multi-pass membrane protein</topology>
    </subcellularLocation>
</comment>